<dbReference type="EMBL" id="CP007590">
    <property type="protein sequence ID" value="AMW25747.1"/>
    <property type="molecule type" value="Genomic_DNA"/>
</dbReference>
<evidence type="ECO:0000313" key="3">
    <source>
        <dbReference type="Proteomes" id="UP000076372"/>
    </source>
</evidence>
<dbReference type="AlphaFoldDB" id="A0A8D4A281"/>
<accession>A0A8D4A281</accession>
<name>A0A8D4A281_MYCBV</name>
<keyword evidence="1" id="KW-1133">Transmembrane helix</keyword>
<organism evidence="2 3">
    <name type="scientific">Mycoplasmopsis bovis</name>
    <name type="common">Mycoplasma bovis</name>
    <dbReference type="NCBI Taxonomy" id="28903"/>
    <lineage>
        <taxon>Bacteria</taxon>
        <taxon>Bacillati</taxon>
        <taxon>Mycoplasmatota</taxon>
        <taxon>Mycoplasmoidales</taxon>
        <taxon>Metamycoplasmataceae</taxon>
        <taxon>Mycoplasmopsis</taxon>
    </lineage>
</organism>
<gene>
    <name evidence="2" type="ORF">BC94_0469</name>
</gene>
<protein>
    <submittedName>
        <fullName evidence="2">Uncharacterized protein</fullName>
    </submittedName>
</protein>
<keyword evidence="1" id="KW-0812">Transmembrane</keyword>
<keyword evidence="1" id="KW-0472">Membrane</keyword>
<reference evidence="2 3" key="1">
    <citation type="submission" date="2014-04" db="EMBL/GenBank/DDBJ databases">
        <title>Complete genome sequence of Mycoplasma bovis attenuated strain P150.</title>
        <authorList>
            <person name="Qi J."/>
            <person name="Guo A."/>
        </authorList>
    </citation>
    <scope>NUCLEOTIDE SEQUENCE [LARGE SCALE GENOMIC DNA]</scope>
    <source>
        <strain evidence="2 3">HB0801-P150</strain>
    </source>
</reference>
<evidence type="ECO:0000313" key="2">
    <source>
        <dbReference type="EMBL" id="AMW25747.1"/>
    </source>
</evidence>
<dbReference type="Proteomes" id="UP000076372">
    <property type="component" value="Chromosome"/>
</dbReference>
<feature type="transmembrane region" description="Helical" evidence="1">
    <location>
        <begin position="101"/>
        <end position="121"/>
    </location>
</feature>
<proteinExistence type="predicted"/>
<feature type="transmembrane region" description="Helical" evidence="1">
    <location>
        <begin position="141"/>
        <end position="161"/>
    </location>
</feature>
<sequence>MLISMPSSIFSLYFDQIMPKSLVSKALLKAKTSSPSIVSVLFSITSALMCFSKFESFIISALSIKVSLLTLFINNLMASSSICSLCLLANDFARENNLLSLISLASIIVTSWLLFSKINLVHELTEILSFEMMFSFMNTKMSWLFTFIALIKSSAFFKSSFKILLSKNGKL</sequence>
<evidence type="ECO:0000256" key="1">
    <source>
        <dbReference type="SAM" id="Phobius"/>
    </source>
</evidence>